<keyword evidence="4 5" id="KW-0067">ATP-binding</keyword>
<evidence type="ECO:0000259" key="7">
    <source>
        <dbReference type="PROSITE" id="PS50011"/>
    </source>
</evidence>
<dbReference type="InterPro" id="IPR008271">
    <property type="entry name" value="Ser/Thr_kinase_AS"/>
</dbReference>
<keyword evidence="1 8" id="KW-0808">Transferase</keyword>
<evidence type="ECO:0000256" key="2">
    <source>
        <dbReference type="ARBA" id="ARBA00022741"/>
    </source>
</evidence>
<feature type="domain" description="Protein kinase" evidence="7">
    <location>
        <begin position="71"/>
        <end position="343"/>
    </location>
</feature>
<keyword evidence="9" id="KW-1185">Reference proteome</keyword>
<dbReference type="AlphaFoldDB" id="A0A517SF42"/>
<evidence type="ECO:0000256" key="5">
    <source>
        <dbReference type="PROSITE-ProRule" id="PRU10141"/>
    </source>
</evidence>
<keyword evidence="2 5" id="KW-0547">Nucleotide-binding</keyword>
<dbReference type="Proteomes" id="UP000315700">
    <property type="component" value="Chromosome"/>
</dbReference>
<dbReference type="PROSITE" id="PS50011">
    <property type="entry name" value="PROTEIN_KINASE_DOM"/>
    <property type="match status" value="1"/>
</dbReference>
<evidence type="ECO:0000256" key="3">
    <source>
        <dbReference type="ARBA" id="ARBA00022777"/>
    </source>
</evidence>
<dbReference type="EC" id="2.7.11.1" evidence="8"/>
<dbReference type="SMART" id="SM00220">
    <property type="entry name" value="S_TKc"/>
    <property type="match status" value="1"/>
</dbReference>
<dbReference type="KEGG" id="ccos:Pan44_27780"/>
<dbReference type="InterPro" id="IPR011009">
    <property type="entry name" value="Kinase-like_dom_sf"/>
</dbReference>
<dbReference type="Gene3D" id="3.30.200.20">
    <property type="entry name" value="Phosphorylase Kinase, domain 1"/>
    <property type="match status" value="1"/>
</dbReference>
<feature type="binding site" evidence="5">
    <location>
        <position position="100"/>
    </location>
    <ligand>
        <name>ATP</name>
        <dbReference type="ChEBI" id="CHEBI:30616"/>
    </ligand>
</feature>
<keyword evidence="3 8" id="KW-0418">Kinase</keyword>
<dbReference type="Pfam" id="PF00069">
    <property type="entry name" value="Pkinase"/>
    <property type="match status" value="1"/>
</dbReference>
<dbReference type="CDD" id="cd14014">
    <property type="entry name" value="STKc_PknB_like"/>
    <property type="match status" value="1"/>
</dbReference>
<evidence type="ECO:0000313" key="8">
    <source>
        <dbReference type="EMBL" id="QDT54742.1"/>
    </source>
</evidence>
<dbReference type="OrthoDB" id="6111975at2"/>
<dbReference type="PANTHER" id="PTHR43289:SF34">
    <property type="entry name" value="SERINE_THREONINE-PROTEIN KINASE YBDM-RELATED"/>
    <property type="match status" value="1"/>
</dbReference>
<dbReference type="PROSITE" id="PS00107">
    <property type="entry name" value="PROTEIN_KINASE_ATP"/>
    <property type="match status" value="1"/>
</dbReference>
<name>A0A517SF42_9PLAN</name>
<dbReference type="GO" id="GO:0004674">
    <property type="term" value="F:protein serine/threonine kinase activity"/>
    <property type="evidence" value="ECO:0007669"/>
    <property type="project" value="UniProtKB-EC"/>
</dbReference>
<dbReference type="EMBL" id="CP036271">
    <property type="protein sequence ID" value="QDT54742.1"/>
    <property type="molecule type" value="Genomic_DNA"/>
</dbReference>
<dbReference type="PROSITE" id="PS00108">
    <property type="entry name" value="PROTEIN_KINASE_ST"/>
    <property type="match status" value="1"/>
</dbReference>
<dbReference type="Gene3D" id="1.10.510.10">
    <property type="entry name" value="Transferase(Phosphotransferase) domain 1"/>
    <property type="match status" value="1"/>
</dbReference>
<feature type="region of interest" description="Disordered" evidence="6">
    <location>
        <begin position="368"/>
        <end position="417"/>
    </location>
</feature>
<protein>
    <submittedName>
        <fullName evidence="8">Serine/threonine-protein kinase PknB</fullName>
        <ecNumber evidence="8">2.7.11.1</ecNumber>
    </submittedName>
</protein>
<dbReference type="PANTHER" id="PTHR43289">
    <property type="entry name" value="MITOGEN-ACTIVATED PROTEIN KINASE KINASE KINASE 20-RELATED"/>
    <property type="match status" value="1"/>
</dbReference>
<dbReference type="SUPFAM" id="SSF56112">
    <property type="entry name" value="Protein kinase-like (PK-like)"/>
    <property type="match status" value="1"/>
</dbReference>
<evidence type="ECO:0000256" key="4">
    <source>
        <dbReference type="ARBA" id="ARBA00022840"/>
    </source>
</evidence>
<feature type="compositionally biased region" description="Polar residues" evidence="6">
    <location>
        <begin position="372"/>
        <end position="393"/>
    </location>
</feature>
<dbReference type="RefSeq" id="WP_145030576.1">
    <property type="nucleotide sequence ID" value="NZ_CP036271.1"/>
</dbReference>
<evidence type="ECO:0000256" key="6">
    <source>
        <dbReference type="SAM" id="MobiDB-lite"/>
    </source>
</evidence>
<accession>A0A517SF42</accession>
<reference evidence="8 9" key="1">
    <citation type="submission" date="2019-02" db="EMBL/GenBank/DDBJ databases">
        <title>Deep-cultivation of Planctomycetes and their phenomic and genomic characterization uncovers novel biology.</title>
        <authorList>
            <person name="Wiegand S."/>
            <person name="Jogler M."/>
            <person name="Boedeker C."/>
            <person name="Pinto D."/>
            <person name="Vollmers J."/>
            <person name="Rivas-Marin E."/>
            <person name="Kohn T."/>
            <person name="Peeters S.H."/>
            <person name="Heuer A."/>
            <person name="Rast P."/>
            <person name="Oberbeckmann S."/>
            <person name="Bunk B."/>
            <person name="Jeske O."/>
            <person name="Meyerdierks A."/>
            <person name="Storesund J.E."/>
            <person name="Kallscheuer N."/>
            <person name="Luecker S."/>
            <person name="Lage O.M."/>
            <person name="Pohl T."/>
            <person name="Merkel B.J."/>
            <person name="Hornburger P."/>
            <person name="Mueller R.-W."/>
            <person name="Bruemmer F."/>
            <person name="Labrenz M."/>
            <person name="Spormann A.M."/>
            <person name="Op den Camp H."/>
            <person name="Overmann J."/>
            <person name="Amann R."/>
            <person name="Jetten M.S.M."/>
            <person name="Mascher T."/>
            <person name="Medema M.H."/>
            <person name="Devos D.P."/>
            <person name="Kaster A.-K."/>
            <person name="Ovreas L."/>
            <person name="Rohde M."/>
            <person name="Galperin M.Y."/>
            <person name="Jogler C."/>
        </authorList>
    </citation>
    <scope>NUCLEOTIDE SEQUENCE [LARGE SCALE GENOMIC DNA]</scope>
    <source>
        <strain evidence="8 9">Pan44</strain>
    </source>
</reference>
<organism evidence="8 9">
    <name type="scientific">Caulifigura coniformis</name>
    <dbReference type="NCBI Taxonomy" id="2527983"/>
    <lineage>
        <taxon>Bacteria</taxon>
        <taxon>Pseudomonadati</taxon>
        <taxon>Planctomycetota</taxon>
        <taxon>Planctomycetia</taxon>
        <taxon>Planctomycetales</taxon>
        <taxon>Planctomycetaceae</taxon>
        <taxon>Caulifigura</taxon>
    </lineage>
</organism>
<dbReference type="InterPro" id="IPR017441">
    <property type="entry name" value="Protein_kinase_ATP_BS"/>
</dbReference>
<gene>
    <name evidence="8" type="primary">pknB_9</name>
    <name evidence="8" type="ORF">Pan44_27780</name>
</gene>
<sequence>MSATTPFLEALDRSKILSQNRMLRVRQAASRWAELPEQVIAQKLLTAGVISRFQAEELLRGNFRRLKVGGFVLQDIIGFGGMGHVYRARDVEGQRVVALKVLSKKYQHDKGMRARFRLEAEAGIMLDSPNLVKTFSFGKTEELYGEVDYMVMEFFEGLALHEVVSVYGLLKYDSVCDMACQSAAGLEHLHSLKLIHRDVKPDNILVGKNGEAKLVDFGLALAGNTGVEDEFSLAMIFGHDGLGTLDYMAPEQAVDSQNVDATADVYGLGCTIYAVMTGRRPFPYPSRTEVLEAHKSEAPPSILTRAPHVPIQIAEIIQKMMAKNPKERFPDMAAVQAALAPFAKRRPLPFDFAAILNRRRDEAQAKLAKQGRSLTTLQRQSTTRARGSHTSMEATGVAQETDIRHDVNPAIHPPQGK</sequence>
<dbReference type="GO" id="GO:0005524">
    <property type="term" value="F:ATP binding"/>
    <property type="evidence" value="ECO:0007669"/>
    <property type="project" value="UniProtKB-UniRule"/>
</dbReference>
<evidence type="ECO:0000256" key="1">
    <source>
        <dbReference type="ARBA" id="ARBA00022679"/>
    </source>
</evidence>
<dbReference type="InParanoid" id="A0A517SF42"/>
<evidence type="ECO:0000313" key="9">
    <source>
        <dbReference type="Proteomes" id="UP000315700"/>
    </source>
</evidence>
<proteinExistence type="predicted"/>
<dbReference type="InterPro" id="IPR000719">
    <property type="entry name" value="Prot_kinase_dom"/>
</dbReference>